<evidence type="ECO:0000256" key="3">
    <source>
        <dbReference type="ARBA" id="ARBA00022801"/>
    </source>
</evidence>
<evidence type="ECO:0000259" key="5">
    <source>
        <dbReference type="SMART" id="SM00642"/>
    </source>
</evidence>
<evidence type="ECO:0000313" key="6">
    <source>
        <dbReference type="EMBL" id="NDV62791.1"/>
    </source>
</evidence>
<dbReference type="GO" id="GO:0005975">
    <property type="term" value="P:carbohydrate metabolic process"/>
    <property type="evidence" value="ECO:0007669"/>
    <property type="project" value="InterPro"/>
</dbReference>
<dbReference type="SUPFAM" id="SSF51445">
    <property type="entry name" value="(Trans)glycosidases"/>
    <property type="match status" value="1"/>
</dbReference>
<name>A0A6B2M1B6_9BACT</name>
<evidence type="ECO:0000256" key="4">
    <source>
        <dbReference type="ARBA" id="ARBA00023295"/>
    </source>
</evidence>
<comment type="caution">
    <text evidence="6">The sequence shown here is derived from an EMBL/GenBank/DDBJ whole genome shotgun (WGS) entry which is preliminary data.</text>
</comment>
<keyword evidence="2" id="KW-0732">Signal</keyword>
<dbReference type="GO" id="GO:0030246">
    <property type="term" value="F:carbohydrate binding"/>
    <property type="evidence" value="ECO:0007669"/>
    <property type="project" value="InterPro"/>
</dbReference>
<dbReference type="EMBL" id="JAAGNX010000002">
    <property type="protein sequence ID" value="NDV62791.1"/>
    <property type="molecule type" value="Genomic_DNA"/>
</dbReference>
<dbReference type="InterPro" id="IPR013780">
    <property type="entry name" value="Glyco_hydro_b"/>
</dbReference>
<feature type="domain" description="Glycosyl hydrolase family 13 catalytic" evidence="5">
    <location>
        <begin position="37"/>
        <end position="499"/>
    </location>
</feature>
<accession>A0A6B2M1B6</accession>
<dbReference type="PANTHER" id="PTHR10357">
    <property type="entry name" value="ALPHA-AMYLASE FAMILY MEMBER"/>
    <property type="match status" value="1"/>
</dbReference>
<dbReference type="Pfam" id="PF00128">
    <property type="entry name" value="Alpha-amylase"/>
    <property type="match status" value="1"/>
</dbReference>
<dbReference type="CDD" id="cd11339">
    <property type="entry name" value="AmyAc_bac_CMD_like_2"/>
    <property type="match status" value="1"/>
</dbReference>
<protein>
    <recommendedName>
        <fullName evidence="5">Glycosyl hydrolase family 13 catalytic domain-containing protein</fullName>
    </recommendedName>
</protein>
<dbReference type="Proteomes" id="UP000478417">
    <property type="component" value="Unassembled WGS sequence"/>
</dbReference>
<dbReference type="CDD" id="cd10315">
    <property type="entry name" value="CBM41_pullulanase"/>
    <property type="match status" value="1"/>
</dbReference>
<gene>
    <name evidence="6" type="ORF">G0Q06_10045</name>
</gene>
<sequence length="1118" mass="124101">MRLRSPTLLIPISACVALWADLAGEADRTFQDEVIYFVMTDRFDNGDLSNDTGGLDAGLHRTIHGYDPTDAEFYHGGDIAGLRQRLDYIEGLGATAIWVTPVMKNKPYQYPTAGYHGYWMTDFLNVDPHLGTNEEFRQFVNDAHARGMRVILDIVINHTADVIYFQEGQYSYVSKTSSPYRDASGYVFDDIDFAADGINNPVFPVLSTGTSFPYTPLVAAPESNVKNPAWLNNPLYYHNRGNSSFSGESSVYGDFYGLDDLFTEHPDVLDGMVDVFSHWIREYRIDGFRVDTVKHVNLSFWETFGERIRVVARDEGIDHFFLFGEVYDADVPFVSAFTTTGSLDANLDFGLAFQLRDFISRQYSPDGLKNYLAQDDQHTDADSSALVQPTFLGNHDMGRWAGFLRQDNPTLSDQPLISLWKTGYALLFFMRGQPVIYYGDGQGFYGTGGYSAAREDMMPSQTPAYMAANLVGTYATPAANNFDTAHPMYLALAEMAQLYHAEETLRRGAFQMLEVSASMTIAFRRYNVNNGEEFLVVANANRRDSVQVQLPVMSGNENSSYRVVYNSESTQQETYTANGGNVSFNVGPQRVVVLKSLDPVPGTQASITSIAFSGLSDGDALKGRTRSRDGQTYPLRPVVEIDVTADRNPSVKLELIQPDGQRMDLGTDRSPPYRFYPDLSGFALGTRFALEVTASISNTVQSEIVRDLRWNPEDLAENVVVHFQPGLSSIDGWRLTAKGPGLAGGVPQEAEFIIETDFGWAAYLSPEDMSQPLQIQISKGAGTTVGIDRQFHEGHTIIPSETPHVYSVESQASLFFHEAEATGEFQFFLSGVSGTQILMQLRFGDGTVSGWTSAREKIGSEWQFVLPASQEGSHAYWNAPCSIELQVDGQLLPVSRKFVPAIAGTWWIDAGAEGGVFRSPLESANTMRIHYHRSDGDYGNYASSNFADYWGLDVWQGAATDTPWDQPLKPAGTDSFGVYFDIPLAKGAYLLAYVIHRGENKDPGNNQFVRFSDYGHEVWQVSGTETSKPYVLDTSPVRPTGYPLSLEDARARPVSLLPAPDSMDLSIETLPGRLYKLQSSPDLINWTDASNPFEGDGEIHSLQIDGNPEVNWLRFTIQ</sequence>
<keyword evidence="3" id="KW-0378">Hydrolase</keyword>
<dbReference type="SMART" id="SM00642">
    <property type="entry name" value="Aamy"/>
    <property type="match status" value="1"/>
</dbReference>
<keyword evidence="7" id="KW-1185">Reference proteome</keyword>
<organism evidence="6 7">
    <name type="scientific">Oceanipulchritudo coccoides</name>
    <dbReference type="NCBI Taxonomy" id="2706888"/>
    <lineage>
        <taxon>Bacteria</taxon>
        <taxon>Pseudomonadati</taxon>
        <taxon>Verrucomicrobiota</taxon>
        <taxon>Opitutia</taxon>
        <taxon>Puniceicoccales</taxon>
        <taxon>Oceanipulchritudinaceae</taxon>
        <taxon>Oceanipulchritudo</taxon>
    </lineage>
</organism>
<proteinExistence type="inferred from homology"/>
<dbReference type="Gene3D" id="2.60.40.1180">
    <property type="entry name" value="Golgi alpha-mannosidase II"/>
    <property type="match status" value="1"/>
</dbReference>
<keyword evidence="4" id="KW-0326">Glycosidase</keyword>
<dbReference type="PANTHER" id="PTHR10357:SF209">
    <property type="entry name" value="PERIPLASMIC ALPHA-AMYLASE"/>
    <property type="match status" value="1"/>
</dbReference>
<dbReference type="GO" id="GO:0016798">
    <property type="term" value="F:hydrolase activity, acting on glycosyl bonds"/>
    <property type="evidence" value="ECO:0007669"/>
    <property type="project" value="UniProtKB-KW"/>
</dbReference>
<dbReference type="AlphaFoldDB" id="A0A6B2M1B6"/>
<evidence type="ECO:0000256" key="1">
    <source>
        <dbReference type="ARBA" id="ARBA00008061"/>
    </source>
</evidence>
<dbReference type="InterPro" id="IPR006047">
    <property type="entry name" value="GH13_cat_dom"/>
</dbReference>
<evidence type="ECO:0000256" key="2">
    <source>
        <dbReference type="ARBA" id="ARBA00022729"/>
    </source>
</evidence>
<comment type="similarity">
    <text evidence="1">Belongs to the glycosyl hydrolase 13 family.</text>
</comment>
<dbReference type="InterPro" id="IPR005323">
    <property type="entry name" value="CBM41_pullulanase"/>
</dbReference>
<dbReference type="Gene3D" id="3.20.20.80">
    <property type="entry name" value="Glycosidases"/>
    <property type="match status" value="2"/>
</dbReference>
<dbReference type="SUPFAM" id="SSF49452">
    <property type="entry name" value="Starch-binding domain-like"/>
    <property type="match status" value="1"/>
</dbReference>
<dbReference type="InterPro" id="IPR013784">
    <property type="entry name" value="Carb-bd-like_fold"/>
</dbReference>
<dbReference type="Pfam" id="PF03714">
    <property type="entry name" value="PUD"/>
    <property type="match status" value="1"/>
</dbReference>
<dbReference type="RefSeq" id="WP_163965292.1">
    <property type="nucleotide sequence ID" value="NZ_JAAGNX010000002.1"/>
</dbReference>
<dbReference type="Gene3D" id="2.60.40.1110">
    <property type="match status" value="1"/>
</dbReference>
<evidence type="ECO:0000313" key="7">
    <source>
        <dbReference type="Proteomes" id="UP000478417"/>
    </source>
</evidence>
<reference evidence="6 7" key="1">
    <citation type="submission" date="2020-02" db="EMBL/GenBank/DDBJ databases">
        <title>Albibacoteraceae fam. nov., the first described family within the subdivision 4 Verrucomicrobia.</title>
        <authorList>
            <person name="Xi F."/>
        </authorList>
    </citation>
    <scope>NUCLEOTIDE SEQUENCE [LARGE SCALE GENOMIC DNA]</scope>
    <source>
        <strain evidence="6 7">CK1056</strain>
    </source>
</reference>
<dbReference type="InterPro" id="IPR017853">
    <property type="entry name" value="GH"/>
</dbReference>